<dbReference type="Gene3D" id="2.60.120.10">
    <property type="entry name" value="Jelly Rolls"/>
    <property type="match status" value="2"/>
</dbReference>
<name>A0A2S9YLU1_9BACT</name>
<dbReference type="AlphaFoldDB" id="A0A2S9YLU1"/>
<evidence type="ECO:0000313" key="2">
    <source>
        <dbReference type="EMBL" id="PRQ06016.1"/>
    </source>
</evidence>
<gene>
    <name evidence="2" type="ORF">ENSA7_42780</name>
</gene>
<organism evidence="2 3">
    <name type="scientific">Enhygromyxa salina</name>
    <dbReference type="NCBI Taxonomy" id="215803"/>
    <lineage>
        <taxon>Bacteria</taxon>
        <taxon>Pseudomonadati</taxon>
        <taxon>Myxococcota</taxon>
        <taxon>Polyangia</taxon>
        <taxon>Nannocystales</taxon>
        <taxon>Nannocystaceae</taxon>
        <taxon>Enhygromyxa</taxon>
    </lineage>
</organism>
<evidence type="ECO:0000313" key="3">
    <source>
        <dbReference type="Proteomes" id="UP000238823"/>
    </source>
</evidence>
<dbReference type="InterPro" id="IPR018488">
    <property type="entry name" value="cNMP-bd_CS"/>
</dbReference>
<dbReference type="InterPro" id="IPR050397">
    <property type="entry name" value="Env_Response_Regulators"/>
</dbReference>
<dbReference type="Pfam" id="PF00027">
    <property type="entry name" value="cNMP_binding"/>
    <property type="match status" value="2"/>
</dbReference>
<dbReference type="SMART" id="SM00100">
    <property type="entry name" value="cNMP"/>
    <property type="match status" value="2"/>
</dbReference>
<feature type="domain" description="Cyclic nucleotide-binding" evidence="1">
    <location>
        <begin position="155"/>
        <end position="259"/>
    </location>
</feature>
<dbReference type="GO" id="GO:0005829">
    <property type="term" value="C:cytosol"/>
    <property type="evidence" value="ECO:0007669"/>
    <property type="project" value="TreeGrafter"/>
</dbReference>
<dbReference type="PANTHER" id="PTHR24567:SF74">
    <property type="entry name" value="HTH-TYPE TRANSCRIPTIONAL REGULATOR ARCR"/>
    <property type="match status" value="1"/>
</dbReference>
<dbReference type="Proteomes" id="UP000238823">
    <property type="component" value="Unassembled WGS sequence"/>
</dbReference>
<feature type="domain" description="Cyclic nucleotide-binding" evidence="1">
    <location>
        <begin position="26"/>
        <end position="128"/>
    </location>
</feature>
<dbReference type="PROSITE" id="PS50042">
    <property type="entry name" value="CNMP_BINDING_3"/>
    <property type="match status" value="2"/>
</dbReference>
<accession>A0A2S9YLU1</accession>
<evidence type="ECO:0000259" key="1">
    <source>
        <dbReference type="PROSITE" id="PS50042"/>
    </source>
</evidence>
<sequence length="462" mass="49876">MSYLNRPNGRGTSLGDTSGDISSYWPFDALPKAAGKLLSEAALELELDHDTWLFHQDDPADALFVLVSGQLDVYQGDPPMWRKRLAPGACVGELPLVVGGERVRSGSIRAVGSCRLIGLGYSDVRRLLTRRVFDALLTPVTERHLARLELGLATLFGTLPLSMLVEIDGAMIQRHLQAGEVLFNPNETLRHVWLVDEGRLEVLVERDGQLQRVAEIGPGQPVGELAVLIGGERSAMVRAVRDTWLRGLTAPTFEALLMRHPGAALGLARTLARRLVQANQQPVVVNHPRTLALVPAQPGVDLRGFAGALVEQLSSDVAVLGAQQFAADAPGAVSLDDDPALRRFGEWLSAAEAEHDAVLLLVAGQLDAWTRACVSAADEVVLIADSGDVPPPTEVERAMLTGESPGELVQLVLCHPPGTPTPGDESVLMPWLEARSQLVFLHEVAKGDRRDFSRLGRGLFRS</sequence>
<dbReference type="PROSITE" id="PS00889">
    <property type="entry name" value="CNMP_BINDING_2"/>
    <property type="match status" value="1"/>
</dbReference>
<dbReference type="CDD" id="cd00038">
    <property type="entry name" value="CAP_ED"/>
    <property type="match status" value="2"/>
</dbReference>
<dbReference type="InterPro" id="IPR014710">
    <property type="entry name" value="RmlC-like_jellyroll"/>
</dbReference>
<dbReference type="GO" id="GO:0003700">
    <property type="term" value="F:DNA-binding transcription factor activity"/>
    <property type="evidence" value="ECO:0007669"/>
    <property type="project" value="TreeGrafter"/>
</dbReference>
<reference evidence="2 3" key="1">
    <citation type="submission" date="2018-03" db="EMBL/GenBank/DDBJ databases">
        <title>Draft Genome Sequences of the Obligatory Marine Myxobacteria Enhygromyxa salina SWB007.</title>
        <authorList>
            <person name="Poehlein A."/>
            <person name="Moghaddam J.A."/>
            <person name="Harms H."/>
            <person name="Alanjari M."/>
            <person name="Koenig G.M."/>
            <person name="Daniel R."/>
            <person name="Schaeberle T.F."/>
        </authorList>
    </citation>
    <scope>NUCLEOTIDE SEQUENCE [LARGE SCALE GENOMIC DNA]</scope>
    <source>
        <strain evidence="2 3">SWB007</strain>
    </source>
</reference>
<dbReference type="GO" id="GO:0016787">
    <property type="term" value="F:hydrolase activity"/>
    <property type="evidence" value="ECO:0007669"/>
    <property type="project" value="UniProtKB-ARBA"/>
</dbReference>
<protein>
    <submittedName>
        <fullName evidence="2">Putative ABC transporter ATP-binding protein</fullName>
    </submittedName>
</protein>
<dbReference type="GO" id="GO:0005524">
    <property type="term" value="F:ATP binding"/>
    <property type="evidence" value="ECO:0007669"/>
    <property type="project" value="UniProtKB-KW"/>
</dbReference>
<dbReference type="InterPro" id="IPR018490">
    <property type="entry name" value="cNMP-bd_dom_sf"/>
</dbReference>
<dbReference type="SUPFAM" id="SSF51206">
    <property type="entry name" value="cAMP-binding domain-like"/>
    <property type="match status" value="2"/>
</dbReference>
<proteinExistence type="predicted"/>
<dbReference type="InterPro" id="IPR056556">
    <property type="entry name" value="NTE1_P-loop_dom"/>
</dbReference>
<dbReference type="PANTHER" id="PTHR24567">
    <property type="entry name" value="CRP FAMILY TRANSCRIPTIONAL REGULATORY PROTEIN"/>
    <property type="match status" value="1"/>
</dbReference>
<dbReference type="Pfam" id="PF24179">
    <property type="entry name" value="NTE_Ploop"/>
    <property type="match status" value="1"/>
</dbReference>
<comment type="caution">
    <text evidence="2">The sequence shown here is derived from an EMBL/GenBank/DDBJ whole genome shotgun (WGS) entry which is preliminary data.</text>
</comment>
<keyword evidence="2" id="KW-0547">Nucleotide-binding</keyword>
<keyword evidence="2" id="KW-0067">ATP-binding</keyword>
<dbReference type="InterPro" id="IPR000595">
    <property type="entry name" value="cNMP-bd_dom"/>
</dbReference>
<dbReference type="EMBL" id="PVNL01000086">
    <property type="protein sequence ID" value="PRQ06016.1"/>
    <property type="molecule type" value="Genomic_DNA"/>
</dbReference>